<evidence type="ECO:0000313" key="5">
    <source>
        <dbReference type="EMBL" id="KAE8128089.1"/>
    </source>
</evidence>
<protein>
    <submittedName>
        <fullName evidence="5">N-acetyltransferase</fullName>
    </submittedName>
</protein>
<evidence type="ECO:0000259" key="4">
    <source>
        <dbReference type="PROSITE" id="PS51186"/>
    </source>
</evidence>
<dbReference type="RefSeq" id="WP_152580947.1">
    <property type="nucleotide sequence ID" value="NZ_JAKVIV010000006.1"/>
</dbReference>
<dbReference type="Gene3D" id="3.40.630.30">
    <property type="match status" value="1"/>
</dbReference>
<reference evidence="5 6" key="1">
    <citation type="submission" date="2018-04" db="EMBL/GenBank/DDBJ databases">
        <authorList>
            <person name="Eckel V.P."/>
            <person name="Vogel R.F."/>
        </authorList>
    </citation>
    <scope>NUCLEOTIDE SEQUENCE [LARGE SCALE GENOMIC DNA]</scope>
    <source>
        <strain evidence="6">TMW 2.1764</strain>
    </source>
</reference>
<comment type="similarity">
    <text evidence="3">Belongs to the acetyltransferase family. RimJ subfamily.</text>
</comment>
<dbReference type="PANTHER" id="PTHR43792:SF8">
    <property type="entry name" value="[RIBOSOMAL PROTEIN US5]-ALANINE N-ACETYLTRANSFERASE"/>
    <property type="match status" value="1"/>
</dbReference>
<name>A0A5N6S3R5_9BIFI</name>
<evidence type="ECO:0000313" key="6">
    <source>
        <dbReference type="Proteomes" id="UP000325415"/>
    </source>
</evidence>
<dbReference type="InterPro" id="IPR000182">
    <property type="entry name" value="GNAT_dom"/>
</dbReference>
<keyword evidence="6" id="KW-1185">Reference proteome</keyword>
<dbReference type="GO" id="GO:0005737">
    <property type="term" value="C:cytoplasm"/>
    <property type="evidence" value="ECO:0007669"/>
    <property type="project" value="TreeGrafter"/>
</dbReference>
<dbReference type="AlphaFoldDB" id="A0A5N6S3R5"/>
<comment type="caution">
    <text evidence="5">The sequence shown here is derived from an EMBL/GenBank/DDBJ whole genome shotgun (WGS) entry which is preliminary data.</text>
</comment>
<keyword evidence="2" id="KW-0012">Acyltransferase</keyword>
<dbReference type="OrthoDB" id="4142102at2"/>
<organism evidence="5 6">
    <name type="scientific">Bifidobacterium tibiigranuli</name>
    <dbReference type="NCBI Taxonomy" id="2172043"/>
    <lineage>
        <taxon>Bacteria</taxon>
        <taxon>Bacillati</taxon>
        <taxon>Actinomycetota</taxon>
        <taxon>Actinomycetes</taxon>
        <taxon>Bifidobacteriales</taxon>
        <taxon>Bifidobacteriaceae</taxon>
        <taxon>Bifidobacterium</taxon>
    </lineage>
</organism>
<dbReference type="EMBL" id="QDAG01000006">
    <property type="protein sequence ID" value="KAE8128089.1"/>
    <property type="molecule type" value="Genomic_DNA"/>
</dbReference>
<dbReference type="GO" id="GO:0008999">
    <property type="term" value="F:protein-N-terminal-alanine acetyltransferase activity"/>
    <property type="evidence" value="ECO:0007669"/>
    <property type="project" value="TreeGrafter"/>
</dbReference>
<dbReference type="InterPro" id="IPR016181">
    <property type="entry name" value="Acyl_CoA_acyltransferase"/>
</dbReference>
<evidence type="ECO:0000256" key="3">
    <source>
        <dbReference type="ARBA" id="ARBA00038502"/>
    </source>
</evidence>
<evidence type="ECO:0000256" key="1">
    <source>
        <dbReference type="ARBA" id="ARBA00022679"/>
    </source>
</evidence>
<evidence type="ECO:0000256" key="2">
    <source>
        <dbReference type="ARBA" id="ARBA00023315"/>
    </source>
</evidence>
<gene>
    <name evidence="5" type="ORF">DDE84_06825</name>
</gene>
<proteinExistence type="inferred from homology"/>
<dbReference type="InterPro" id="IPR051531">
    <property type="entry name" value="N-acetyltransferase"/>
</dbReference>
<dbReference type="Proteomes" id="UP000325415">
    <property type="component" value="Unassembled WGS sequence"/>
</dbReference>
<dbReference type="PROSITE" id="PS51186">
    <property type="entry name" value="GNAT"/>
    <property type="match status" value="1"/>
</dbReference>
<feature type="domain" description="N-acetyltransferase" evidence="4">
    <location>
        <begin position="17"/>
        <end position="191"/>
    </location>
</feature>
<dbReference type="Pfam" id="PF13302">
    <property type="entry name" value="Acetyltransf_3"/>
    <property type="match status" value="1"/>
</dbReference>
<dbReference type="GeneID" id="78127395"/>
<sequence length="227" mass="25681">MNENACEESDLLHTPRLILRRWQVGNEIEISAQYSYATNPDVTRASGWAPYDDIEECRAYHDKVQAPDPECFAIILKQTGMPIGSIAFKPLPQAQKLPDGGDPAACREVGFWLGEPHWGRGFMPEALGAMLRYGFENLNLSTVYARHFLDNTRSRILLEHCGFAYDHTEYDNSFPSLGEIRDEDVLALTAQSWRERRKQLNVPDAPKHIGSGAYWGSDPTIVKRPQC</sequence>
<accession>A0A5N6S3R5</accession>
<keyword evidence="1 5" id="KW-0808">Transferase</keyword>
<dbReference type="SUPFAM" id="SSF55729">
    <property type="entry name" value="Acyl-CoA N-acyltransferases (Nat)"/>
    <property type="match status" value="1"/>
</dbReference>
<dbReference type="PANTHER" id="PTHR43792">
    <property type="entry name" value="GNAT FAMILY, PUTATIVE (AFU_ORTHOLOGUE AFUA_3G00765)-RELATED-RELATED"/>
    <property type="match status" value="1"/>
</dbReference>